<keyword evidence="2" id="KW-0812">Transmembrane</keyword>
<feature type="compositionally biased region" description="Basic and acidic residues" evidence="1">
    <location>
        <begin position="1264"/>
        <end position="1273"/>
    </location>
</feature>
<sequence>MTPFRRRLRKLRFFLQAAVVTLIITAAVLVGFAQLALPWLADNPQRIEGWLSQRLARPVSIGHVGSLWTRAGPRLVLDDLRIGTATSGESALLLPRAELALNLYAAFQRNRAWNEFRLVGLDLSLVRGAQGEWHLRGIDASSSTGGSMGALGAVVLVDLKLAVVDEQRDLKLDLRVPELRVVNLGNITRILGQVGSSNAGASPLTLVADVDVAERSGQLYVGGRNLDLAELAAGHSIGGTRIVSSSGDIGIWSNWRSGRIEDIWTRLALSATVLEATSEVQVDDGLAVIPRSAFDELGLTAHWQRAGQGWTLDVADATSTRQGLASAPARFTVQRMDDATERYQAAGNAIDLSALGSLGMLSSVVPDALRHWLYLGNPRGRLSAIDLHWNSAQDFDIDMLVDGFGCRNAGSIPGIEPLDLRLTGDAGALLLAIPRQATQASYPKVFRKPFDWTAFGGDLVAWRDGDGWRVQTDRISAEATNYAVELRGGMELQGDGSRPLLDLAALVTRGDVEAAKLFWTVNTMPASSVDWLDRSLVAGSVTRGRALVRGDLDNWPFDDDSGRFEARADLHDLELAYLRDWPSGEKLDVVARFINNGMQAEASSGRSMGVTLDHVDATIGNFHEPLLELAIDGQASGADLLSYLRATPIGTQHAAYLDGLGIGGRGRVHVDIAAPLKDSDKTTLQGRVELADADLDESTWDLHFKQANGRVRFDRTGVLAEPLSAQYEGQPVTLGIAIGSSATDPDNAFEGRLDGILPTSLVFARAADLAPAMPHFPGAANWHVDLAIGAEHGAASERKRLRLESDLEGVAIDLPEPLMKAATTKMPFALELQMPPLGQPFTASLGDVARVRGRLPGPASPLSARLDLGPGSASEPPPEKGLYVAGHPAIVDADGWIKLFTAGGTGGDFLNGMAIDVDDLRMAGRSFPNLHVDLVPQEEATSIRVRGDALEGELAVSTVDLARRGITAQMKRVRWPDLPPGDEDAPAPLSGVAPATLPPLHLWVGELQLGTSNFGDMRLETFPTADGMRIDLLESKSANLDMRATGDWQGPAGENRSHLVIDMTAKSLGSMLDSFGYEGIIEGGQTFARIDASWPGAPTAFALANTSGTLEIGVENGRILDVDPGASGRLFGLLSLREIPRRLSLDFSDLFKSGMSFNSIKGSFVLADGNATTSDLVIASPAADITISGRTGLRAKDYDQEMVVVPRAGVALPVVGALAGGPVGAAAGIVVQTLLGKKLNQATRSRYRVTGSWEKPVIALVSRESAKERRSPAAEKPAGPEPAPVGVPGGLAEDPERAEGGSERGPEPTPQSNGSAPSGTAILPAQALPAAAPPSAPETVKPTDPPAVSVPPAEDDPDPQTGAPARRG</sequence>
<dbReference type="EMBL" id="FOVF01000005">
    <property type="protein sequence ID" value="SFN14156.1"/>
    <property type="molecule type" value="Genomic_DNA"/>
</dbReference>
<dbReference type="RefSeq" id="WP_175497929.1">
    <property type="nucleotide sequence ID" value="NZ_FOVF01000005.1"/>
</dbReference>
<evidence type="ECO:0000313" key="5">
    <source>
        <dbReference type="Proteomes" id="UP000198575"/>
    </source>
</evidence>
<keyword evidence="2" id="KW-0472">Membrane</keyword>
<dbReference type="InterPro" id="IPR025263">
    <property type="entry name" value="YhdP_central"/>
</dbReference>
<keyword evidence="5" id="KW-1185">Reference proteome</keyword>
<organism evidence="4 5">
    <name type="scientific">Dokdonella immobilis</name>
    <dbReference type="NCBI Taxonomy" id="578942"/>
    <lineage>
        <taxon>Bacteria</taxon>
        <taxon>Pseudomonadati</taxon>
        <taxon>Pseudomonadota</taxon>
        <taxon>Gammaproteobacteria</taxon>
        <taxon>Lysobacterales</taxon>
        <taxon>Rhodanobacteraceae</taxon>
        <taxon>Dokdonella</taxon>
    </lineage>
</organism>
<keyword evidence="2" id="KW-1133">Transmembrane helix</keyword>
<name>A0A1I4WLU4_9GAMM</name>
<proteinExistence type="predicted"/>
<feature type="domain" description="YhdP central" evidence="3">
    <location>
        <begin position="9"/>
        <end position="1258"/>
    </location>
</feature>
<dbReference type="NCBIfam" id="TIGR02099">
    <property type="entry name" value="YhdP family protein"/>
    <property type="match status" value="1"/>
</dbReference>
<dbReference type="Pfam" id="PF13116">
    <property type="entry name" value="YhdP"/>
    <property type="match status" value="1"/>
</dbReference>
<dbReference type="STRING" id="578942.SAMN05216289_105115"/>
<gene>
    <name evidence="4" type="ORF">SAMN05216289_105115</name>
</gene>
<evidence type="ECO:0000256" key="1">
    <source>
        <dbReference type="SAM" id="MobiDB-lite"/>
    </source>
</evidence>
<dbReference type="PANTHER" id="PTHR38690">
    <property type="entry name" value="PROTEASE-RELATED"/>
    <property type="match status" value="1"/>
</dbReference>
<dbReference type="PANTHER" id="PTHR38690:SF1">
    <property type="entry name" value="PROTEASE"/>
    <property type="match status" value="1"/>
</dbReference>
<dbReference type="InterPro" id="IPR011836">
    <property type="entry name" value="YhdP"/>
</dbReference>
<evidence type="ECO:0000259" key="3">
    <source>
        <dbReference type="Pfam" id="PF13116"/>
    </source>
</evidence>
<evidence type="ECO:0000313" key="4">
    <source>
        <dbReference type="EMBL" id="SFN14156.1"/>
    </source>
</evidence>
<dbReference type="Proteomes" id="UP000198575">
    <property type="component" value="Unassembled WGS sequence"/>
</dbReference>
<feature type="transmembrane region" description="Helical" evidence="2">
    <location>
        <begin position="12"/>
        <end position="37"/>
    </location>
</feature>
<reference evidence="4 5" key="1">
    <citation type="submission" date="2016-10" db="EMBL/GenBank/DDBJ databases">
        <authorList>
            <person name="de Groot N.N."/>
        </authorList>
    </citation>
    <scope>NUCLEOTIDE SEQUENCE [LARGE SCALE GENOMIC DNA]</scope>
    <source>
        <strain evidence="4 5">CGMCC 1.7659</strain>
    </source>
</reference>
<protein>
    <submittedName>
        <fullName evidence="4">TIGR02099 family protein</fullName>
    </submittedName>
</protein>
<feature type="compositionally biased region" description="Low complexity" evidence="1">
    <location>
        <begin position="1321"/>
        <end position="1330"/>
    </location>
</feature>
<evidence type="ECO:0000256" key="2">
    <source>
        <dbReference type="SAM" id="Phobius"/>
    </source>
</evidence>
<feature type="region of interest" description="Disordered" evidence="1">
    <location>
        <begin position="1262"/>
        <end position="1368"/>
    </location>
</feature>
<feature type="compositionally biased region" description="Basic and acidic residues" evidence="1">
    <location>
        <begin position="1294"/>
        <end position="1306"/>
    </location>
</feature>
<accession>A0A1I4WLU4</accession>